<protein>
    <submittedName>
        <fullName evidence="2">Uncharacterized protein</fullName>
    </submittedName>
</protein>
<feature type="transmembrane region" description="Helical" evidence="1">
    <location>
        <begin position="89"/>
        <end position="109"/>
    </location>
</feature>
<feature type="transmembrane region" description="Helical" evidence="1">
    <location>
        <begin position="193"/>
        <end position="216"/>
    </location>
</feature>
<name>A0A1E8PLF3_9BURK</name>
<feature type="transmembrane region" description="Helical" evidence="1">
    <location>
        <begin position="304"/>
        <end position="324"/>
    </location>
</feature>
<keyword evidence="1" id="KW-1133">Transmembrane helix</keyword>
<feature type="transmembrane region" description="Helical" evidence="1">
    <location>
        <begin position="160"/>
        <end position="181"/>
    </location>
</feature>
<organism evidence="2 3">
    <name type="scientific">Janthinobacterium lividum</name>
    <dbReference type="NCBI Taxonomy" id="29581"/>
    <lineage>
        <taxon>Bacteria</taxon>
        <taxon>Pseudomonadati</taxon>
        <taxon>Pseudomonadota</taxon>
        <taxon>Betaproteobacteria</taxon>
        <taxon>Burkholderiales</taxon>
        <taxon>Oxalobacteraceae</taxon>
        <taxon>Janthinobacterium</taxon>
    </lineage>
</organism>
<feature type="transmembrane region" description="Helical" evidence="1">
    <location>
        <begin position="222"/>
        <end position="240"/>
    </location>
</feature>
<proteinExistence type="predicted"/>
<dbReference type="Proteomes" id="UP000092634">
    <property type="component" value="Unassembled WGS sequence"/>
</dbReference>
<keyword evidence="1" id="KW-0472">Membrane</keyword>
<dbReference type="AlphaFoldDB" id="A0A1E8PLF3"/>
<feature type="transmembrane region" description="Helical" evidence="1">
    <location>
        <begin position="23"/>
        <end position="48"/>
    </location>
</feature>
<accession>A0A1E8PLF3</accession>
<evidence type="ECO:0000256" key="1">
    <source>
        <dbReference type="SAM" id="Phobius"/>
    </source>
</evidence>
<evidence type="ECO:0000313" key="3">
    <source>
        <dbReference type="Proteomes" id="UP000092634"/>
    </source>
</evidence>
<sequence>MNISPANKLQWLLRRELWEHKGMLVWTPALIGVVMTVLGAVMAAATVAKTKMRTALVVNGEEISWSTIFNTRSFAPRRTEIIDAVANNYTYAAAPLFLALGLLVFFYCLSALHDDRRDRSVLFWKSLPISDAQTVLSKVAIALLVAPLIVAAAASLTSLALILLLSGVLAANGIDVFAELLGSPGLYLGPLRVFGLLPVYCLWALPTVGWLLMVSSWAKSKVFLWAVGVPLLLLILTAWVGKLTQTENELSWVQLPVFGRALLGTLPGSWYMFEPQLLPQMYAMAAGGSHMTRIDVFSNSWSSLALPAVWLGAVAGAAMIYAAIGLRRWREEG</sequence>
<comment type="caution">
    <text evidence="2">The sequence shown here is derived from an EMBL/GenBank/DDBJ whole genome shotgun (WGS) entry which is preliminary data.</text>
</comment>
<evidence type="ECO:0000313" key="2">
    <source>
        <dbReference type="EMBL" id="OFJ47005.1"/>
    </source>
</evidence>
<reference evidence="2 3" key="1">
    <citation type="submission" date="2016-10" db="EMBL/GenBank/DDBJ databases">
        <title>Updated version of Genome Assembly of Janthinobacterium lividum ERGS5:01.</title>
        <authorList>
            <person name="Kumar R."/>
            <person name="Acharya V."/>
            <person name="Singh D."/>
        </authorList>
    </citation>
    <scope>NUCLEOTIDE SEQUENCE [LARGE SCALE GENOMIC DNA]</scope>
    <source>
        <strain evidence="2 3">ERGS5:01</strain>
    </source>
</reference>
<feature type="transmembrane region" description="Helical" evidence="1">
    <location>
        <begin position="135"/>
        <end position="154"/>
    </location>
</feature>
<keyword evidence="1" id="KW-0812">Transmembrane</keyword>
<dbReference type="EMBL" id="MAQB02000009">
    <property type="protein sequence ID" value="OFJ47005.1"/>
    <property type="molecule type" value="Genomic_DNA"/>
</dbReference>
<gene>
    <name evidence="2" type="ORF">BA896_018275</name>
</gene>